<protein>
    <submittedName>
        <fullName evidence="1">Uncharacterized protein</fullName>
    </submittedName>
</protein>
<sequence length="104" mass="12075">MRARLDQDLIIIHKDDLPKFKKGGSVVRNSYFWAMRAIAGHAPRYGDWEYEMEVWLALKRVLLAFQESGYLGLRETQLEFPPDFYDIPPLVKSVSTWADPLSSD</sequence>
<proteinExistence type="predicted"/>
<evidence type="ECO:0000313" key="2">
    <source>
        <dbReference type="Proteomes" id="UP000000268"/>
    </source>
</evidence>
<keyword evidence="2" id="KW-1185">Reference proteome</keyword>
<dbReference type="KEGG" id="amr:AM1_3673"/>
<accession>B0C4B9</accession>
<name>B0C4B9_ACAM1</name>
<dbReference type="OrthoDB" id="425176at2"/>
<dbReference type="eggNOG" id="ENOG5032S8N">
    <property type="taxonomic scope" value="Bacteria"/>
</dbReference>
<organism evidence="1 2">
    <name type="scientific">Acaryochloris marina (strain MBIC 11017)</name>
    <dbReference type="NCBI Taxonomy" id="329726"/>
    <lineage>
        <taxon>Bacteria</taxon>
        <taxon>Bacillati</taxon>
        <taxon>Cyanobacteriota</taxon>
        <taxon>Cyanophyceae</taxon>
        <taxon>Acaryochloridales</taxon>
        <taxon>Acaryochloridaceae</taxon>
        <taxon>Acaryochloris</taxon>
    </lineage>
</organism>
<gene>
    <name evidence="1" type="ordered locus">AM1_3673</name>
</gene>
<reference evidence="1 2" key="1">
    <citation type="journal article" date="2008" name="Proc. Natl. Acad. Sci. U.S.A.">
        <title>Niche adaptation and genome expansion in the chlorophyll d-producing cyanobacterium Acaryochloris marina.</title>
        <authorList>
            <person name="Swingley W.D."/>
            <person name="Chen M."/>
            <person name="Cheung P.C."/>
            <person name="Conrad A.L."/>
            <person name="Dejesa L.C."/>
            <person name="Hao J."/>
            <person name="Honchak B.M."/>
            <person name="Karbach L.E."/>
            <person name="Kurdoglu A."/>
            <person name="Lahiri S."/>
            <person name="Mastrian S.D."/>
            <person name="Miyashita H."/>
            <person name="Page L."/>
            <person name="Ramakrishna P."/>
            <person name="Satoh S."/>
            <person name="Sattley W.M."/>
            <person name="Shimada Y."/>
            <person name="Taylor H.L."/>
            <person name="Tomo T."/>
            <person name="Tsuchiya T."/>
            <person name="Wang Z.T."/>
            <person name="Raymond J."/>
            <person name="Mimuro M."/>
            <person name="Blankenship R.E."/>
            <person name="Touchman J.W."/>
        </authorList>
    </citation>
    <scope>NUCLEOTIDE SEQUENCE [LARGE SCALE GENOMIC DNA]</scope>
    <source>
        <strain evidence="2">MBIC 11017</strain>
    </source>
</reference>
<dbReference type="STRING" id="329726.AM1_3673"/>
<dbReference type="RefSeq" id="WP_012164051.1">
    <property type="nucleotide sequence ID" value="NC_009925.1"/>
</dbReference>
<dbReference type="EMBL" id="CP000828">
    <property type="protein sequence ID" value="ABW28663.1"/>
    <property type="molecule type" value="Genomic_DNA"/>
</dbReference>
<dbReference type="AlphaFoldDB" id="B0C4B9"/>
<dbReference type="HOGENOM" id="CLU_2343536_0_0_3"/>
<dbReference type="Proteomes" id="UP000000268">
    <property type="component" value="Chromosome"/>
</dbReference>
<evidence type="ECO:0000313" key="1">
    <source>
        <dbReference type="EMBL" id="ABW28663.1"/>
    </source>
</evidence>